<name>A0ABR7GGE9_9FIRM</name>
<evidence type="ECO:0000256" key="1">
    <source>
        <dbReference type="ARBA" id="ARBA00023125"/>
    </source>
</evidence>
<dbReference type="InterPro" id="IPR001647">
    <property type="entry name" value="HTH_TetR"/>
</dbReference>
<feature type="domain" description="HTH tetR-type" evidence="3">
    <location>
        <begin position="11"/>
        <end position="71"/>
    </location>
</feature>
<feature type="DNA-binding region" description="H-T-H motif" evidence="2">
    <location>
        <begin position="34"/>
        <end position="53"/>
    </location>
</feature>
<dbReference type="SUPFAM" id="SSF46689">
    <property type="entry name" value="Homeodomain-like"/>
    <property type="match status" value="1"/>
</dbReference>
<dbReference type="PANTHER" id="PTHR43479:SF7">
    <property type="entry name" value="TETR-FAMILY TRANSCRIPTIONAL REGULATOR"/>
    <property type="match status" value="1"/>
</dbReference>
<organism evidence="4 5">
    <name type="scientific">Roseburia lenta</name>
    <dbReference type="NCBI Taxonomy" id="2763061"/>
    <lineage>
        <taxon>Bacteria</taxon>
        <taxon>Bacillati</taxon>
        <taxon>Bacillota</taxon>
        <taxon>Clostridia</taxon>
        <taxon>Lachnospirales</taxon>
        <taxon>Lachnospiraceae</taxon>
        <taxon>Roseburia</taxon>
    </lineage>
</organism>
<proteinExistence type="predicted"/>
<sequence>MEHTSKDLRVRRTLKAIRSAFYELVLTKNYSDISITELTDLAEINRKTFYLHYSSLDDLVKEVEQEIVDHILQNVRMSAEQMDVAGCVDNFYHYLDECDEVQQKLLCDSHYYFFYEDVTDAVLKSNAFSRFFEMTKHPDIVRSYSICITFIYRNWLKNGRPIPLDELIEYASMIIAKGYSGIIEKEA</sequence>
<reference evidence="4 5" key="1">
    <citation type="submission" date="2020-08" db="EMBL/GenBank/DDBJ databases">
        <title>Genome public.</title>
        <authorList>
            <person name="Liu C."/>
            <person name="Sun Q."/>
        </authorList>
    </citation>
    <scope>NUCLEOTIDE SEQUENCE [LARGE SCALE GENOMIC DNA]</scope>
    <source>
        <strain evidence="4 5">NSJ-9</strain>
    </source>
</reference>
<dbReference type="InterPro" id="IPR009057">
    <property type="entry name" value="Homeodomain-like_sf"/>
</dbReference>
<keyword evidence="5" id="KW-1185">Reference proteome</keyword>
<dbReference type="InterPro" id="IPR050624">
    <property type="entry name" value="HTH-type_Tx_Regulator"/>
</dbReference>
<dbReference type="PROSITE" id="PS50977">
    <property type="entry name" value="HTH_TETR_2"/>
    <property type="match status" value="1"/>
</dbReference>
<evidence type="ECO:0000313" key="5">
    <source>
        <dbReference type="Proteomes" id="UP000643810"/>
    </source>
</evidence>
<gene>
    <name evidence="4" type="ORF">H8R94_07950</name>
</gene>
<protein>
    <submittedName>
        <fullName evidence="4">TetR/AcrR family transcriptional regulator</fullName>
    </submittedName>
</protein>
<dbReference type="PANTHER" id="PTHR43479">
    <property type="entry name" value="ACREF/ENVCD OPERON REPRESSOR-RELATED"/>
    <property type="match status" value="1"/>
</dbReference>
<dbReference type="RefSeq" id="WP_118281452.1">
    <property type="nucleotide sequence ID" value="NZ_JACOPG010000003.1"/>
</dbReference>
<dbReference type="Gene3D" id="1.10.357.10">
    <property type="entry name" value="Tetracycline Repressor, domain 2"/>
    <property type="match status" value="1"/>
</dbReference>
<comment type="caution">
    <text evidence="4">The sequence shown here is derived from an EMBL/GenBank/DDBJ whole genome shotgun (WGS) entry which is preliminary data.</text>
</comment>
<evidence type="ECO:0000256" key="2">
    <source>
        <dbReference type="PROSITE-ProRule" id="PRU00335"/>
    </source>
</evidence>
<keyword evidence="1 2" id="KW-0238">DNA-binding</keyword>
<dbReference type="Proteomes" id="UP000643810">
    <property type="component" value="Unassembled WGS sequence"/>
</dbReference>
<accession>A0ABR7GGE9</accession>
<evidence type="ECO:0000313" key="4">
    <source>
        <dbReference type="EMBL" id="MBC5686528.1"/>
    </source>
</evidence>
<dbReference type="EMBL" id="JACOPG010000003">
    <property type="protein sequence ID" value="MBC5686528.1"/>
    <property type="molecule type" value="Genomic_DNA"/>
</dbReference>
<evidence type="ECO:0000259" key="3">
    <source>
        <dbReference type="PROSITE" id="PS50977"/>
    </source>
</evidence>